<evidence type="ECO:0000256" key="1">
    <source>
        <dbReference type="SAM" id="MobiDB-lite"/>
    </source>
</evidence>
<reference evidence="2 3" key="1">
    <citation type="submission" date="2021-06" db="EMBL/GenBank/DDBJ databases">
        <authorList>
            <person name="Kallberg Y."/>
            <person name="Tangrot J."/>
            <person name="Rosling A."/>
        </authorList>
    </citation>
    <scope>NUCLEOTIDE SEQUENCE [LARGE SCALE GENOMIC DNA]</scope>
    <source>
        <strain evidence="2 3">120-4 pot B 10/14</strain>
    </source>
</reference>
<name>A0ABN7VCJ3_GIGMA</name>
<sequence>QNALLHKHRARLFQSGHTPIQTWRQLRVVTCNKNAKNLKVLSNNFNPQQCTDKEGFHFFMIPRQPTIITCFCKKYHTYFASKTLTIQSNQPTVPLTSAEASSSGMEIDLNINIYNSLSKVEKSPYQPRHNITQPFSISFDNTLRSNTTQYKAHSHHAHTCIICKIKDIPCIILQNEKHSLDPNALTLKNQQLGFPAHPQCLHQLKLKPIQQQKPLKTHQNKEPNPKTSKYKGKDIPKTSHNTTTSQFDWFTNFPITLEMKQYDKLSTKLAQQLFFSIKSYLKEFTPGQPIKTSDPNTPAKLNQNTPEDTPGKAWTFPGLEIELFNPNQPNSATFSKPIPITQLRELATRTAKKFAEENQVTETTERHTHYFYCYLKAYLKAAANNDGIKEMDCDKALQHVINSDTNSHTLARIIAFYDIQSQFRISIKNIKEKYSTDYLPQAEEFIINYYKIAIPDANDNALFFSPRPTEPETTNDETIPPFQ</sequence>
<feature type="region of interest" description="Disordered" evidence="1">
    <location>
        <begin position="287"/>
        <end position="312"/>
    </location>
</feature>
<feature type="compositionally biased region" description="Polar residues" evidence="1">
    <location>
        <begin position="290"/>
        <end position="307"/>
    </location>
</feature>
<accession>A0ABN7VCJ3</accession>
<dbReference type="Proteomes" id="UP000789901">
    <property type="component" value="Unassembled WGS sequence"/>
</dbReference>
<organism evidence="2 3">
    <name type="scientific">Gigaspora margarita</name>
    <dbReference type="NCBI Taxonomy" id="4874"/>
    <lineage>
        <taxon>Eukaryota</taxon>
        <taxon>Fungi</taxon>
        <taxon>Fungi incertae sedis</taxon>
        <taxon>Mucoromycota</taxon>
        <taxon>Glomeromycotina</taxon>
        <taxon>Glomeromycetes</taxon>
        <taxon>Diversisporales</taxon>
        <taxon>Gigasporaceae</taxon>
        <taxon>Gigaspora</taxon>
    </lineage>
</organism>
<evidence type="ECO:0000313" key="3">
    <source>
        <dbReference type="Proteomes" id="UP000789901"/>
    </source>
</evidence>
<dbReference type="EMBL" id="CAJVQB010011975">
    <property type="protein sequence ID" value="CAG8751895.1"/>
    <property type="molecule type" value="Genomic_DNA"/>
</dbReference>
<protein>
    <submittedName>
        <fullName evidence="2">32423_t:CDS:1</fullName>
    </submittedName>
</protein>
<gene>
    <name evidence="2" type="ORF">GMARGA_LOCUS16487</name>
</gene>
<proteinExistence type="predicted"/>
<evidence type="ECO:0000313" key="2">
    <source>
        <dbReference type="EMBL" id="CAG8751895.1"/>
    </source>
</evidence>
<keyword evidence="3" id="KW-1185">Reference proteome</keyword>
<feature type="region of interest" description="Disordered" evidence="1">
    <location>
        <begin position="211"/>
        <end position="241"/>
    </location>
</feature>
<comment type="caution">
    <text evidence="2">The sequence shown here is derived from an EMBL/GenBank/DDBJ whole genome shotgun (WGS) entry which is preliminary data.</text>
</comment>
<feature type="non-terminal residue" evidence="2">
    <location>
        <position position="1"/>
    </location>
</feature>